<proteinExistence type="inferred from homology"/>
<dbReference type="GO" id="GO:0007218">
    <property type="term" value="P:neuropeptide signaling pathway"/>
    <property type="evidence" value="ECO:0007669"/>
    <property type="project" value="UniProtKB-KW"/>
</dbReference>
<feature type="signal peptide" evidence="9">
    <location>
        <begin position="1"/>
        <end position="19"/>
    </location>
</feature>
<dbReference type="PROSITE" id="PS00267">
    <property type="entry name" value="TACHYKININ"/>
    <property type="match status" value="1"/>
</dbReference>
<feature type="chain" id="PRO_5035754300" description="Neuropeptide gamma" evidence="9">
    <location>
        <begin position="20"/>
        <end position="120"/>
    </location>
</feature>
<keyword evidence="5 9" id="KW-0732">Signal</keyword>
<dbReference type="PANTHER" id="PTHR11250:SF0">
    <property type="entry name" value="TACHYKININ PRECURSOR 1"/>
    <property type="match status" value="1"/>
</dbReference>
<evidence type="ECO:0000256" key="3">
    <source>
        <dbReference type="ARBA" id="ARBA00022525"/>
    </source>
</evidence>
<dbReference type="GO" id="GO:0005576">
    <property type="term" value="C:extracellular region"/>
    <property type="evidence" value="ECO:0007669"/>
    <property type="project" value="UniProtKB-SubCell"/>
</dbReference>
<dbReference type="GO" id="GO:0007217">
    <property type="term" value="P:tachykinin receptor signaling pathway"/>
    <property type="evidence" value="ECO:0007669"/>
    <property type="project" value="InterPro"/>
</dbReference>
<evidence type="ECO:0000256" key="7">
    <source>
        <dbReference type="ARBA" id="ARBA00023320"/>
    </source>
</evidence>
<dbReference type="AlphaFoldDB" id="A0A8T2JD31"/>
<dbReference type="OrthoDB" id="9936276at2759"/>
<dbReference type="InterPro" id="IPR008216">
    <property type="entry name" value="Tachykinin_fam"/>
</dbReference>
<keyword evidence="11" id="KW-1185">Reference proteome</keyword>
<comment type="caution">
    <text evidence="10">The sequence shown here is derived from an EMBL/GenBank/DDBJ whole genome shotgun (WGS) entry which is preliminary data.</text>
</comment>
<reference evidence="10" key="1">
    <citation type="thesis" date="2020" institute="ProQuest LLC" country="789 East Eisenhower Parkway, Ann Arbor, MI, USA">
        <title>Comparative Genomics and Chromosome Evolution.</title>
        <authorList>
            <person name="Mudd A.B."/>
        </authorList>
    </citation>
    <scope>NUCLEOTIDE SEQUENCE</scope>
    <source>
        <strain evidence="10">Female2</strain>
        <tissue evidence="10">Blood</tissue>
    </source>
</reference>
<protein>
    <recommendedName>
        <fullName evidence="12">Neuropeptide gamma</fullName>
    </recommendedName>
</protein>
<gene>
    <name evidence="10" type="ORF">GDO86_011788</name>
</gene>
<evidence type="ECO:0000256" key="8">
    <source>
        <dbReference type="SAM" id="MobiDB-lite"/>
    </source>
</evidence>
<evidence type="ECO:0000256" key="6">
    <source>
        <dbReference type="ARBA" id="ARBA00022815"/>
    </source>
</evidence>
<dbReference type="Proteomes" id="UP000812440">
    <property type="component" value="Chromosome 6"/>
</dbReference>
<comment type="subcellular location">
    <subcellularLocation>
        <location evidence="1">Secreted</location>
    </subcellularLocation>
</comment>
<keyword evidence="6" id="KW-0027">Amidation</keyword>
<organism evidence="10 11">
    <name type="scientific">Hymenochirus boettgeri</name>
    <name type="common">Congo dwarf clawed frog</name>
    <dbReference type="NCBI Taxonomy" id="247094"/>
    <lineage>
        <taxon>Eukaryota</taxon>
        <taxon>Metazoa</taxon>
        <taxon>Chordata</taxon>
        <taxon>Craniata</taxon>
        <taxon>Vertebrata</taxon>
        <taxon>Euteleostomi</taxon>
        <taxon>Amphibia</taxon>
        <taxon>Batrachia</taxon>
        <taxon>Anura</taxon>
        <taxon>Pipoidea</taxon>
        <taxon>Pipidae</taxon>
        <taxon>Pipinae</taxon>
        <taxon>Hymenochirus</taxon>
    </lineage>
</organism>
<feature type="region of interest" description="Disordered" evidence="8">
    <location>
        <begin position="64"/>
        <end position="83"/>
    </location>
</feature>
<comment type="similarity">
    <text evidence="2">Belongs to the tachykinin family.</text>
</comment>
<dbReference type="PRINTS" id="PR01829">
    <property type="entry name" value="PROTACHYKNIN"/>
</dbReference>
<evidence type="ECO:0008006" key="12">
    <source>
        <dbReference type="Google" id="ProtNLM"/>
    </source>
</evidence>
<accession>A0A8T2JD31</accession>
<evidence type="ECO:0000313" key="10">
    <source>
        <dbReference type="EMBL" id="KAG8443099.1"/>
    </source>
</evidence>
<dbReference type="PANTHER" id="PTHR11250">
    <property type="entry name" value="TACHYKININ"/>
    <property type="match status" value="1"/>
</dbReference>
<keyword evidence="4" id="KW-0165">Cleavage on pair of basic residues</keyword>
<name>A0A8T2JD31_9PIPI</name>
<keyword evidence="3" id="KW-0964">Secreted</keyword>
<sequence>MKILVAFAVILLVSAQVFAVEIGFNEDNDWPYSDQIQEEIQGPVFERILQRFARKPRPEQFYGLMGKRNNGLDQSSRKRYGQISRKRYKSGSFFGLMGKRSLNTGSLERNTLLNYDTRRK</sequence>
<evidence type="ECO:0000256" key="4">
    <source>
        <dbReference type="ARBA" id="ARBA00022685"/>
    </source>
</evidence>
<evidence type="ECO:0000256" key="9">
    <source>
        <dbReference type="SAM" id="SignalP"/>
    </source>
</evidence>
<evidence type="ECO:0000313" key="11">
    <source>
        <dbReference type="Proteomes" id="UP000812440"/>
    </source>
</evidence>
<evidence type="ECO:0000256" key="2">
    <source>
        <dbReference type="ARBA" id="ARBA00007518"/>
    </source>
</evidence>
<dbReference type="InterPro" id="IPR013055">
    <property type="entry name" value="Tachy_Neuro_lke_CS"/>
</dbReference>
<dbReference type="EMBL" id="JAACNH010000005">
    <property type="protein sequence ID" value="KAG8443099.1"/>
    <property type="molecule type" value="Genomic_DNA"/>
</dbReference>
<evidence type="ECO:0000256" key="5">
    <source>
        <dbReference type="ARBA" id="ARBA00022729"/>
    </source>
</evidence>
<keyword evidence="7" id="KW-0527">Neuropeptide</keyword>
<evidence type="ECO:0000256" key="1">
    <source>
        <dbReference type="ARBA" id="ARBA00004613"/>
    </source>
</evidence>